<organism evidence="3 4">
    <name type="scientific">Merismopedia glauca CCAP 1448/3</name>
    <dbReference type="NCBI Taxonomy" id="1296344"/>
    <lineage>
        <taxon>Bacteria</taxon>
        <taxon>Bacillati</taxon>
        <taxon>Cyanobacteriota</taxon>
        <taxon>Cyanophyceae</taxon>
        <taxon>Synechococcales</taxon>
        <taxon>Merismopediaceae</taxon>
        <taxon>Merismopedia</taxon>
    </lineage>
</organism>
<dbReference type="OrthoDB" id="68195at2"/>
<keyword evidence="4" id="KW-1185">Reference proteome</keyword>
<evidence type="ECO:0000256" key="1">
    <source>
        <dbReference type="SAM" id="SignalP"/>
    </source>
</evidence>
<evidence type="ECO:0000313" key="4">
    <source>
        <dbReference type="Proteomes" id="UP000238762"/>
    </source>
</evidence>
<gene>
    <name evidence="3" type="ORF">C7B64_20165</name>
</gene>
<dbReference type="SUPFAM" id="SSF55797">
    <property type="entry name" value="PR-1-like"/>
    <property type="match status" value="1"/>
</dbReference>
<protein>
    <submittedName>
        <fullName evidence="3">CAP domain-containing protein</fullName>
    </submittedName>
</protein>
<dbReference type="PANTHER" id="PTHR31157:SF1">
    <property type="entry name" value="SCP DOMAIN-CONTAINING PROTEIN"/>
    <property type="match status" value="1"/>
</dbReference>
<dbReference type="InterPro" id="IPR014044">
    <property type="entry name" value="CAP_dom"/>
</dbReference>
<evidence type="ECO:0000313" key="3">
    <source>
        <dbReference type="EMBL" id="PSB01086.1"/>
    </source>
</evidence>
<dbReference type="CDD" id="cd05379">
    <property type="entry name" value="CAP_bacterial"/>
    <property type="match status" value="1"/>
</dbReference>
<sequence length="179" mass="19459">MNKIFLPAIAFSSVLLATGSLSTVAQAKTRMGDSIISTTPIYLTQSTSLSIAALEQKTLVQINQYRAGRGLPPLTSNATIRQQARLHSQNMANGTVPFGHQGFQQRLQAIARVIPLMAMAENVAYNSGYSDPVTTAVQGWLKSPGHKVNIEGNYNLTGIGVAKSRTGAYYFTQIFLRRR</sequence>
<dbReference type="InterPro" id="IPR035940">
    <property type="entry name" value="CAP_sf"/>
</dbReference>
<reference evidence="3 4" key="2">
    <citation type="submission" date="2018-03" db="EMBL/GenBank/DDBJ databases">
        <title>The ancient ancestry and fast evolution of plastids.</title>
        <authorList>
            <person name="Moore K.R."/>
            <person name="Magnabosco C."/>
            <person name="Momper L."/>
            <person name="Gold D.A."/>
            <person name="Bosak T."/>
            <person name="Fournier G.P."/>
        </authorList>
    </citation>
    <scope>NUCLEOTIDE SEQUENCE [LARGE SCALE GENOMIC DNA]</scope>
    <source>
        <strain evidence="3 4">CCAP 1448/3</strain>
    </source>
</reference>
<dbReference type="AlphaFoldDB" id="A0A2T1BYH8"/>
<proteinExistence type="predicted"/>
<name>A0A2T1BYH8_9CYAN</name>
<dbReference type="Pfam" id="PF00188">
    <property type="entry name" value="CAP"/>
    <property type="match status" value="1"/>
</dbReference>
<accession>A0A2T1BYH8</accession>
<keyword evidence="1" id="KW-0732">Signal</keyword>
<dbReference type="Proteomes" id="UP000238762">
    <property type="component" value="Unassembled WGS sequence"/>
</dbReference>
<reference evidence="3 4" key="1">
    <citation type="submission" date="2018-02" db="EMBL/GenBank/DDBJ databases">
        <authorList>
            <person name="Cohen D.B."/>
            <person name="Kent A.D."/>
        </authorList>
    </citation>
    <scope>NUCLEOTIDE SEQUENCE [LARGE SCALE GENOMIC DNA]</scope>
    <source>
        <strain evidence="3 4">CCAP 1448/3</strain>
    </source>
</reference>
<feature type="chain" id="PRO_5015610423" evidence="1">
    <location>
        <begin position="28"/>
        <end position="179"/>
    </location>
</feature>
<comment type="caution">
    <text evidence="3">The sequence shown here is derived from an EMBL/GenBank/DDBJ whole genome shotgun (WGS) entry which is preliminary data.</text>
</comment>
<dbReference type="EMBL" id="PVWJ01000132">
    <property type="protein sequence ID" value="PSB01086.1"/>
    <property type="molecule type" value="Genomic_DNA"/>
</dbReference>
<dbReference type="Gene3D" id="3.40.33.10">
    <property type="entry name" value="CAP"/>
    <property type="match status" value="1"/>
</dbReference>
<dbReference type="PANTHER" id="PTHR31157">
    <property type="entry name" value="SCP DOMAIN-CONTAINING PROTEIN"/>
    <property type="match status" value="1"/>
</dbReference>
<dbReference type="RefSeq" id="WP_106290733.1">
    <property type="nucleotide sequence ID" value="NZ_CAWNTC010000166.1"/>
</dbReference>
<feature type="signal peptide" evidence="1">
    <location>
        <begin position="1"/>
        <end position="27"/>
    </location>
</feature>
<feature type="domain" description="SCP" evidence="2">
    <location>
        <begin position="62"/>
        <end position="175"/>
    </location>
</feature>
<evidence type="ECO:0000259" key="2">
    <source>
        <dbReference type="Pfam" id="PF00188"/>
    </source>
</evidence>